<dbReference type="Proteomes" id="UP000235371">
    <property type="component" value="Unassembled WGS sequence"/>
</dbReference>
<dbReference type="Pfam" id="PF20150">
    <property type="entry name" value="2EXR"/>
    <property type="match status" value="1"/>
</dbReference>
<proteinExistence type="predicted"/>
<gene>
    <name evidence="2" type="ORF">K444DRAFT_661966</name>
</gene>
<evidence type="ECO:0000313" key="2">
    <source>
        <dbReference type="EMBL" id="PMD62933.1"/>
    </source>
</evidence>
<dbReference type="InterPro" id="IPR045518">
    <property type="entry name" value="2EXR"/>
</dbReference>
<dbReference type="RefSeq" id="XP_024739837.1">
    <property type="nucleotide sequence ID" value="XM_024886641.1"/>
</dbReference>
<dbReference type="PANTHER" id="PTHR35910:SF6">
    <property type="entry name" value="2EXR DOMAIN-CONTAINING PROTEIN"/>
    <property type="match status" value="1"/>
</dbReference>
<dbReference type="EMBL" id="KZ613783">
    <property type="protein sequence ID" value="PMD62933.1"/>
    <property type="molecule type" value="Genomic_DNA"/>
</dbReference>
<accession>A0A2J6TIV8</accession>
<dbReference type="AlphaFoldDB" id="A0A2J6TIV8"/>
<dbReference type="GeneID" id="36594718"/>
<organism evidence="2 3">
    <name type="scientific">Hyaloscypha bicolor E</name>
    <dbReference type="NCBI Taxonomy" id="1095630"/>
    <lineage>
        <taxon>Eukaryota</taxon>
        <taxon>Fungi</taxon>
        <taxon>Dikarya</taxon>
        <taxon>Ascomycota</taxon>
        <taxon>Pezizomycotina</taxon>
        <taxon>Leotiomycetes</taxon>
        <taxon>Helotiales</taxon>
        <taxon>Hyaloscyphaceae</taxon>
        <taxon>Hyaloscypha</taxon>
        <taxon>Hyaloscypha bicolor</taxon>
    </lineage>
</organism>
<dbReference type="PANTHER" id="PTHR35910">
    <property type="entry name" value="2EXR DOMAIN-CONTAINING PROTEIN"/>
    <property type="match status" value="1"/>
</dbReference>
<reference evidence="2 3" key="1">
    <citation type="submission" date="2016-04" db="EMBL/GenBank/DDBJ databases">
        <title>A degradative enzymes factory behind the ericoid mycorrhizal symbiosis.</title>
        <authorList>
            <consortium name="DOE Joint Genome Institute"/>
            <person name="Martino E."/>
            <person name="Morin E."/>
            <person name="Grelet G."/>
            <person name="Kuo A."/>
            <person name="Kohler A."/>
            <person name="Daghino S."/>
            <person name="Barry K."/>
            <person name="Choi C."/>
            <person name="Cichocki N."/>
            <person name="Clum A."/>
            <person name="Copeland A."/>
            <person name="Hainaut M."/>
            <person name="Haridas S."/>
            <person name="Labutti K."/>
            <person name="Lindquist E."/>
            <person name="Lipzen A."/>
            <person name="Khouja H.-R."/>
            <person name="Murat C."/>
            <person name="Ohm R."/>
            <person name="Olson A."/>
            <person name="Spatafora J."/>
            <person name="Veneault-Fourrey C."/>
            <person name="Henrissat B."/>
            <person name="Grigoriev I."/>
            <person name="Martin F."/>
            <person name="Perotto S."/>
        </authorList>
    </citation>
    <scope>NUCLEOTIDE SEQUENCE [LARGE SCALE GENOMIC DNA]</scope>
    <source>
        <strain evidence="2 3">E</strain>
    </source>
</reference>
<protein>
    <recommendedName>
        <fullName evidence="1">2EXR domain-containing protein</fullName>
    </recommendedName>
</protein>
<evidence type="ECO:0000259" key="1">
    <source>
        <dbReference type="Pfam" id="PF20150"/>
    </source>
</evidence>
<name>A0A2J6TIV8_9HELO</name>
<dbReference type="InParanoid" id="A0A2J6TIV8"/>
<sequence length="236" mass="27515">MSFDEFQLFQKLPPELRIQIWKEACMEPRIVEVVFHTYIHFSVPENETYSIFTTQTPAPAVLHVCPEAREEGLKHYTRIFRIAPIAPDYWRDRVIYINSAKDTVCLTFGYNHARRLIEDDYALVAGLLQERWFNEETVGLIQRIAIEIPVLSHPEWYKLGLILSILPDLREAIMVVGPINIRGRRNVRFVDLTTLEESHLLCPKTSCHIEATRRYIASIDTGLEIRLPPLISFKRL</sequence>
<feature type="domain" description="2EXR" evidence="1">
    <location>
        <begin position="6"/>
        <end position="104"/>
    </location>
</feature>
<dbReference type="OrthoDB" id="3557569at2759"/>
<keyword evidence="3" id="KW-1185">Reference proteome</keyword>
<evidence type="ECO:0000313" key="3">
    <source>
        <dbReference type="Proteomes" id="UP000235371"/>
    </source>
</evidence>